<dbReference type="Gene3D" id="1.10.150.520">
    <property type="match status" value="1"/>
</dbReference>
<dbReference type="Pfam" id="PF13419">
    <property type="entry name" value="HAD_2"/>
    <property type="match status" value="1"/>
</dbReference>
<dbReference type="InterPro" id="IPR036412">
    <property type="entry name" value="HAD-like_sf"/>
</dbReference>
<name>A0AAV5NTT5_9VIBR</name>
<dbReference type="NCBIfam" id="TIGR01549">
    <property type="entry name" value="HAD-SF-IA-v1"/>
    <property type="match status" value="1"/>
</dbReference>
<dbReference type="InterPro" id="IPR041492">
    <property type="entry name" value="HAD_2"/>
</dbReference>
<keyword evidence="4" id="KW-0460">Magnesium</keyword>
<dbReference type="RefSeq" id="WP_126606550.1">
    <property type="nucleotide sequence ID" value="NZ_AP025145.1"/>
</dbReference>
<dbReference type="InterPro" id="IPR006439">
    <property type="entry name" value="HAD-SF_hydro_IA"/>
</dbReference>
<dbReference type="InterPro" id="IPR023214">
    <property type="entry name" value="HAD_sf"/>
</dbReference>
<gene>
    <name evidence="5" type="ORF">GCM10007932_33770</name>
</gene>
<dbReference type="InterPro" id="IPR051400">
    <property type="entry name" value="HAD-like_hydrolase"/>
</dbReference>
<dbReference type="SFLD" id="SFLDS00003">
    <property type="entry name" value="Haloacid_Dehalogenase"/>
    <property type="match status" value="1"/>
</dbReference>
<evidence type="ECO:0000256" key="3">
    <source>
        <dbReference type="ARBA" id="ARBA00022801"/>
    </source>
</evidence>
<protein>
    <recommendedName>
        <fullName evidence="7">HAD family hydrolase</fullName>
    </recommendedName>
</protein>
<dbReference type="SUPFAM" id="SSF56784">
    <property type="entry name" value="HAD-like"/>
    <property type="match status" value="1"/>
</dbReference>
<evidence type="ECO:0000256" key="2">
    <source>
        <dbReference type="ARBA" id="ARBA00022723"/>
    </source>
</evidence>
<dbReference type="GO" id="GO:0044281">
    <property type="term" value="P:small molecule metabolic process"/>
    <property type="evidence" value="ECO:0007669"/>
    <property type="project" value="UniProtKB-ARBA"/>
</dbReference>
<accession>A0AAV5NTT5</accession>
<dbReference type="GO" id="GO:0016791">
    <property type="term" value="F:phosphatase activity"/>
    <property type="evidence" value="ECO:0007669"/>
    <property type="project" value="TreeGrafter"/>
</dbReference>
<evidence type="ECO:0008006" key="7">
    <source>
        <dbReference type="Google" id="ProtNLM"/>
    </source>
</evidence>
<dbReference type="GO" id="GO:0046872">
    <property type="term" value="F:metal ion binding"/>
    <property type="evidence" value="ECO:0007669"/>
    <property type="project" value="UniProtKB-KW"/>
</dbReference>
<sequence>MIKAVYFDLDNTLVDRNASIDRFALKFYDHFSKQLVESDIDKISSLIKTLDNGGYLKPDSPYKRIYTAIAYELPKQLNWHSPPLPIEIEQFWKNNIPECAVEMNHAHELISTLKEKGLHLGIISNGEEWSRQRTAHATSFSHHFSQIISSEKAGYKKPDSRIFIESARSAGYSTSECIYVGDHPVNDVQGSINAGMKAIWLSGYHPAPHNSLLFEHARNLKEVQLLLS</sequence>
<keyword evidence="2" id="KW-0479">Metal-binding</keyword>
<dbReference type="Proteomes" id="UP001156690">
    <property type="component" value="Unassembled WGS sequence"/>
</dbReference>
<keyword evidence="3" id="KW-0378">Hydrolase</keyword>
<dbReference type="SFLD" id="SFLDG01129">
    <property type="entry name" value="C1.5:_HAD__Beta-PGM__Phosphata"/>
    <property type="match status" value="1"/>
</dbReference>
<evidence type="ECO:0000256" key="4">
    <source>
        <dbReference type="ARBA" id="ARBA00022842"/>
    </source>
</evidence>
<keyword evidence="6" id="KW-1185">Reference proteome</keyword>
<evidence type="ECO:0000313" key="5">
    <source>
        <dbReference type="EMBL" id="GLQ74017.1"/>
    </source>
</evidence>
<dbReference type="Gene3D" id="3.40.50.1000">
    <property type="entry name" value="HAD superfamily/HAD-like"/>
    <property type="match status" value="1"/>
</dbReference>
<evidence type="ECO:0000313" key="6">
    <source>
        <dbReference type="Proteomes" id="UP001156690"/>
    </source>
</evidence>
<dbReference type="EMBL" id="BSNX01000041">
    <property type="protein sequence ID" value="GLQ74017.1"/>
    <property type="molecule type" value="Genomic_DNA"/>
</dbReference>
<evidence type="ECO:0000256" key="1">
    <source>
        <dbReference type="ARBA" id="ARBA00001946"/>
    </source>
</evidence>
<reference evidence="6" key="1">
    <citation type="journal article" date="2019" name="Int. J. Syst. Evol. Microbiol.">
        <title>The Global Catalogue of Microorganisms (GCM) 10K type strain sequencing project: providing services to taxonomists for standard genome sequencing and annotation.</title>
        <authorList>
            <consortium name="The Broad Institute Genomics Platform"/>
            <consortium name="The Broad Institute Genome Sequencing Center for Infectious Disease"/>
            <person name="Wu L."/>
            <person name="Ma J."/>
        </authorList>
    </citation>
    <scope>NUCLEOTIDE SEQUENCE [LARGE SCALE GENOMIC DNA]</scope>
    <source>
        <strain evidence="6">NBRC 15640</strain>
    </source>
</reference>
<proteinExistence type="predicted"/>
<dbReference type="PANTHER" id="PTHR46470">
    <property type="entry name" value="N-ACYLNEURAMINATE-9-PHOSPHATASE"/>
    <property type="match status" value="1"/>
</dbReference>
<dbReference type="PRINTS" id="PR00413">
    <property type="entry name" value="HADHALOGNASE"/>
</dbReference>
<dbReference type="PANTHER" id="PTHR46470:SF2">
    <property type="entry name" value="GLYCERALDEHYDE 3-PHOSPHATE PHOSPHATASE"/>
    <property type="match status" value="1"/>
</dbReference>
<dbReference type="AlphaFoldDB" id="A0AAV5NTT5"/>
<comment type="cofactor">
    <cofactor evidence="1">
        <name>Mg(2+)</name>
        <dbReference type="ChEBI" id="CHEBI:18420"/>
    </cofactor>
</comment>
<organism evidence="5 6">
    <name type="scientific">Vibrio penaeicida</name>
    <dbReference type="NCBI Taxonomy" id="104609"/>
    <lineage>
        <taxon>Bacteria</taxon>
        <taxon>Pseudomonadati</taxon>
        <taxon>Pseudomonadota</taxon>
        <taxon>Gammaproteobacteria</taxon>
        <taxon>Vibrionales</taxon>
        <taxon>Vibrionaceae</taxon>
        <taxon>Vibrio</taxon>
    </lineage>
</organism>
<comment type="caution">
    <text evidence="5">The sequence shown here is derived from an EMBL/GenBank/DDBJ whole genome shotgun (WGS) entry which is preliminary data.</text>
</comment>